<feature type="chain" id="PRO_5043383913" description="AB hydrolase-1 domain-containing protein" evidence="1">
    <location>
        <begin position="18"/>
        <end position="346"/>
    </location>
</feature>
<dbReference type="EMBL" id="JAINDJ010000002">
    <property type="protein sequence ID" value="KAG9459158.1"/>
    <property type="molecule type" value="Genomic_DNA"/>
</dbReference>
<dbReference type="FunFam" id="3.40.50.1820:FF:000270">
    <property type="entry name" value="Alpha/beta-Hydrolases superfamily protein"/>
    <property type="match status" value="1"/>
</dbReference>
<dbReference type="SUPFAM" id="SSF53474">
    <property type="entry name" value="alpha/beta-Hydrolases"/>
    <property type="match status" value="1"/>
</dbReference>
<dbReference type="Pfam" id="PF12697">
    <property type="entry name" value="Abhydrolase_6"/>
    <property type="match status" value="1"/>
</dbReference>
<dbReference type="PANTHER" id="PTHR45763">
    <property type="entry name" value="HYDROLASE, ALPHA/BETA FOLD FAMILY PROTEIN, EXPRESSED-RELATED"/>
    <property type="match status" value="1"/>
</dbReference>
<name>A0AAV7FDG4_ARIFI</name>
<dbReference type="PANTHER" id="PTHR45763:SF51">
    <property type="entry name" value="ALPHA_BETA-HYDROLASES SUPERFAMILY PROTEIN"/>
    <property type="match status" value="1"/>
</dbReference>
<organism evidence="3 4">
    <name type="scientific">Aristolochia fimbriata</name>
    <name type="common">White veined hardy Dutchman's pipe vine</name>
    <dbReference type="NCBI Taxonomy" id="158543"/>
    <lineage>
        <taxon>Eukaryota</taxon>
        <taxon>Viridiplantae</taxon>
        <taxon>Streptophyta</taxon>
        <taxon>Embryophyta</taxon>
        <taxon>Tracheophyta</taxon>
        <taxon>Spermatophyta</taxon>
        <taxon>Magnoliopsida</taxon>
        <taxon>Magnoliidae</taxon>
        <taxon>Piperales</taxon>
        <taxon>Aristolochiaceae</taxon>
        <taxon>Aristolochia</taxon>
    </lineage>
</organism>
<gene>
    <name evidence="3" type="ORF">H6P81_003666</name>
</gene>
<keyword evidence="4" id="KW-1185">Reference proteome</keyword>
<protein>
    <recommendedName>
        <fullName evidence="2">AB hydrolase-1 domain-containing protein</fullName>
    </recommendedName>
</protein>
<feature type="domain" description="AB hydrolase-1" evidence="2">
    <location>
        <begin position="66"/>
        <end position="326"/>
    </location>
</feature>
<dbReference type="InterPro" id="IPR029058">
    <property type="entry name" value="AB_hydrolase_fold"/>
</dbReference>
<accession>A0AAV7FDG4</accession>
<dbReference type="InterPro" id="IPR000073">
    <property type="entry name" value="AB_hydrolase_1"/>
</dbReference>
<evidence type="ECO:0000313" key="3">
    <source>
        <dbReference type="EMBL" id="KAG9459158.1"/>
    </source>
</evidence>
<evidence type="ECO:0000313" key="4">
    <source>
        <dbReference type="Proteomes" id="UP000825729"/>
    </source>
</evidence>
<feature type="signal peptide" evidence="1">
    <location>
        <begin position="1"/>
        <end position="17"/>
    </location>
</feature>
<evidence type="ECO:0000256" key="1">
    <source>
        <dbReference type="SAM" id="SignalP"/>
    </source>
</evidence>
<dbReference type="Proteomes" id="UP000825729">
    <property type="component" value="Unassembled WGS sequence"/>
</dbReference>
<dbReference type="Gene3D" id="3.40.50.1820">
    <property type="entry name" value="alpha/beta hydrolase"/>
    <property type="match status" value="1"/>
</dbReference>
<comment type="caution">
    <text evidence="3">The sequence shown here is derived from an EMBL/GenBank/DDBJ whole genome shotgun (WGS) entry which is preliminary data.</text>
</comment>
<reference evidence="3 4" key="1">
    <citation type="submission" date="2021-07" db="EMBL/GenBank/DDBJ databases">
        <title>The Aristolochia fimbriata genome: insights into angiosperm evolution, floral development and chemical biosynthesis.</title>
        <authorList>
            <person name="Jiao Y."/>
        </authorList>
    </citation>
    <scope>NUCLEOTIDE SEQUENCE [LARGE SCALE GENOMIC DNA]</scope>
    <source>
        <strain evidence="3">IBCAS-2021</strain>
        <tissue evidence="3">Leaf</tissue>
    </source>
</reference>
<proteinExistence type="predicted"/>
<dbReference type="AlphaFoldDB" id="A0AAV7FDG4"/>
<evidence type="ECO:0000259" key="2">
    <source>
        <dbReference type="Pfam" id="PF12697"/>
    </source>
</evidence>
<sequence length="346" mass="39066">MIGRIALVLLVSFLGWGYESIRPPLPKICGSPDGPPVTASRIRLRDGRHLAYSETGVPKEKATFKIVVIHGFGGSRNFTVPASKDLIEELGVYFVSYDRAGYGESDPNPNRSVKSEPYDIEQLADQLGLGPKFYVIGVSMGTHSVWGCLKYIPHRLAGAALIVPVINYWWPSFPSNLSTEAYKKQLVQDQWTLRIAHYTPSLLYWWMTQKWFPASVVAQRHPEIFSPSDKQIIQHVLKRKNLSFEDKVTQQGVYESLHRDMMVGFGTWDFDPMDMENPFPNGEASVHIWQGCEDRLVSFTLQQFLAKKLSWIKYHEVADAGHLLLFGKGNSDTVVRALLLGENAPN</sequence>
<keyword evidence="1" id="KW-0732">Signal</keyword>